<comment type="caution">
    <text evidence="2">The sequence shown here is derived from an EMBL/GenBank/DDBJ whole genome shotgun (WGS) entry which is preliminary data.</text>
</comment>
<gene>
    <name evidence="2" type="ORF">D584_00250</name>
</gene>
<dbReference type="CDD" id="cd00371">
    <property type="entry name" value="HMA"/>
    <property type="match status" value="1"/>
</dbReference>
<sequence>MLRFNVPNMTCGGCAKSVKKALESVDPTALVDTFPEKREVVVEKTTASEAEIRAVLEEAGYPATSVAA</sequence>
<dbReference type="Proteomes" id="UP000011971">
    <property type="component" value="Unassembled WGS sequence"/>
</dbReference>
<reference evidence="2 3" key="1">
    <citation type="journal article" date="2013" name="Gut Pathog.">
        <title>Draft genome of Ochrobactrum intermedium strain M86 isolated from non-ulcer dyspeptic individual from India.</title>
        <authorList>
            <person name="Kulkarni G."/>
            <person name="Dhotre D."/>
            <person name="Dharne M."/>
            <person name="Shetty S."/>
            <person name="Chowdhury S."/>
            <person name="Misra V."/>
            <person name="Misra S."/>
            <person name="Patole M."/>
            <person name="Shouche Y."/>
        </authorList>
    </citation>
    <scope>NUCLEOTIDE SEQUENCE [LARGE SCALE GENOMIC DNA]</scope>
    <source>
        <strain evidence="2 3">M86</strain>
    </source>
</reference>
<protein>
    <submittedName>
        <fullName evidence="2">Heavy metal transport/detoxification protein</fullName>
    </submittedName>
</protein>
<dbReference type="PROSITE" id="PS50846">
    <property type="entry name" value="HMA_2"/>
    <property type="match status" value="1"/>
</dbReference>
<evidence type="ECO:0000259" key="1">
    <source>
        <dbReference type="PROSITE" id="PS50846"/>
    </source>
</evidence>
<accession>M5JSW7</accession>
<dbReference type="PATRIC" id="fig|1234597.4.peg.53"/>
<dbReference type="EMBL" id="AOGE01000001">
    <property type="protein sequence ID" value="ELT51233.1"/>
    <property type="molecule type" value="Genomic_DNA"/>
</dbReference>
<evidence type="ECO:0000313" key="3">
    <source>
        <dbReference type="Proteomes" id="UP000011971"/>
    </source>
</evidence>
<dbReference type="InterPro" id="IPR036163">
    <property type="entry name" value="HMA_dom_sf"/>
</dbReference>
<name>M5JSW7_9HYPH</name>
<dbReference type="OrthoDB" id="9801832at2"/>
<dbReference type="RefSeq" id="WP_006470259.1">
    <property type="nucleotide sequence ID" value="NZ_AOGE01000001.1"/>
</dbReference>
<dbReference type="GO" id="GO:0046872">
    <property type="term" value="F:metal ion binding"/>
    <property type="evidence" value="ECO:0007669"/>
    <property type="project" value="InterPro"/>
</dbReference>
<dbReference type="Gene3D" id="3.30.70.100">
    <property type="match status" value="1"/>
</dbReference>
<organism evidence="2 3">
    <name type="scientific">Brucella intermedia M86</name>
    <dbReference type="NCBI Taxonomy" id="1234597"/>
    <lineage>
        <taxon>Bacteria</taxon>
        <taxon>Pseudomonadati</taxon>
        <taxon>Pseudomonadota</taxon>
        <taxon>Alphaproteobacteria</taxon>
        <taxon>Hyphomicrobiales</taxon>
        <taxon>Brucellaceae</taxon>
        <taxon>Brucella/Ochrobactrum group</taxon>
        <taxon>Brucella</taxon>
    </lineage>
</organism>
<dbReference type="AlphaFoldDB" id="M5JSW7"/>
<proteinExistence type="predicted"/>
<dbReference type="Pfam" id="PF00403">
    <property type="entry name" value="HMA"/>
    <property type="match status" value="1"/>
</dbReference>
<dbReference type="InterPro" id="IPR006121">
    <property type="entry name" value="HMA_dom"/>
</dbReference>
<evidence type="ECO:0000313" key="2">
    <source>
        <dbReference type="EMBL" id="ELT51233.1"/>
    </source>
</evidence>
<dbReference type="SUPFAM" id="SSF55008">
    <property type="entry name" value="HMA, heavy metal-associated domain"/>
    <property type="match status" value="1"/>
</dbReference>
<feature type="domain" description="HMA" evidence="1">
    <location>
        <begin position="1"/>
        <end position="64"/>
    </location>
</feature>